<dbReference type="Gene3D" id="6.10.140.920">
    <property type="match status" value="1"/>
</dbReference>
<proteinExistence type="predicted"/>
<dbReference type="GO" id="GO:0031083">
    <property type="term" value="C:BLOC-1 complex"/>
    <property type="evidence" value="ECO:0007669"/>
    <property type="project" value="TreeGrafter"/>
</dbReference>
<dbReference type="PANTHER" id="PTHR16230">
    <property type="entry name" value="CAPPUCCINO"/>
    <property type="match status" value="1"/>
</dbReference>
<evidence type="ECO:0000313" key="2">
    <source>
        <dbReference type="EMBL" id="KAG8201631.1"/>
    </source>
</evidence>
<dbReference type="EMBL" id="JAFNEN010000003">
    <property type="protein sequence ID" value="KAG8201631.1"/>
    <property type="molecule type" value="Genomic_DNA"/>
</dbReference>
<reference evidence="2 3" key="1">
    <citation type="journal article" date="2022" name="Nat. Ecol. Evol.">
        <title>A masculinizing supergene underlies an exaggerated male reproductive morph in a spider.</title>
        <authorList>
            <person name="Hendrickx F."/>
            <person name="De Corte Z."/>
            <person name="Sonet G."/>
            <person name="Van Belleghem S.M."/>
            <person name="Kostlbacher S."/>
            <person name="Vangestel C."/>
        </authorList>
    </citation>
    <scope>NUCLEOTIDE SEQUENCE [LARGE SCALE GENOMIC DNA]</scope>
    <source>
        <strain evidence="2">W744_W776</strain>
    </source>
</reference>
<evidence type="ECO:0000313" key="3">
    <source>
        <dbReference type="Proteomes" id="UP000827092"/>
    </source>
</evidence>
<evidence type="ECO:0008006" key="4">
    <source>
        <dbReference type="Google" id="ProtNLM"/>
    </source>
</evidence>
<dbReference type="PANTHER" id="PTHR16230:SF3">
    <property type="entry name" value="BIOGENESIS OF LYSOSOMAL ORGANELLES COMPLEX-1, SUBUNIT 4, CAPPUCCINO"/>
    <property type="match status" value="1"/>
</dbReference>
<sequence>MADELQSPDVTKNVLPEEVLEDKSKLNKLVSELSDDYSKYMKVDVTTEKSILEDEIEEILTRLDEFTSLVDMVRGDNALCLNQTLPEIHKKCSEIEKVFHQVDRLEDMVKAIKQNLDVMEDKVNEAEVHLDTSSVKKLFNSLQKPLFSKKAAEPKKQIKYEPPVIFRTEDFFPNSNTVEEATGTTEITGSS</sequence>
<accession>A0AAV6W2D2</accession>
<evidence type="ECO:0000256" key="1">
    <source>
        <dbReference type="SAM" id="Coils"/>
    </source>
</evidence>
<dbReference type="Proteomes" id="UP000827092">
    <property type="component" value="Unassembled WGS sequence"/>
</dbReference>
<name>A0AAV6W2D2_9ARAC</name>
<dbReference type="AlphaFoldDB" id="A0AAV6W2D2"/>
<keyword evidence="3" id="KW-1185">Reference proteome</keyword>
<dbReference type="InterPro" id="IPR024857">
    <property type="entry name" value="Cappuccino"/>
</dbReference>
<organism evidence="2 3">
    <name type="scientific">Oedothorax gibbosus</name>
    <dbReference type="NCBI Taxonomy" id="931172"/>
    <lineage>
        <taxon>Eukaryota</taxon>
        <taxon>Metazoa</taxon>
        <taxon>Ecdysozoa</taxon>
        <taxon>Arthropoda</taxon>
        <taxon>Chelicerata</taxon>
        <taxon>Arachnida</taxon>
        <taxon>Araneae</taxon>
        <taxon>Araneomorphae</taxon>
        <taxon>Entelegynae</taxon>
        <taxon>Araneoidea</taxon>
        <taxon>Linyphiidae</taxon>
        <taxon>Erigoninae</taxon>
        <taxon>Oedothorax</taxon>
    </lineage>
</organism>
<gene>
    <name evidence="2" type="ORF">JTE90_012701</name>
</gene>
<comment type="caution">
    <text evidence="2">The sequence shown here is derived from an EMBL/GenBank/DDBJ whole genome shotgun (WGS) entry which is preliminary data.</text>
</comment>
<protein>
    <recommendedName>
        <fullName evidence="4">Biogenesis of lysosome-related organelles complex 1 subunit 4</fullName>
    </recommendedName>
</protein>
<feature type="coiled-coil region" evidence="1">
    <location>
        <begin position="95"/>
        <end position="129"/>
    </location>
</feature>
<keyword evidence="1" id="KW-0175">Coiled coil</keyword>